<reference evidence="2" key="1">
    <citation type="submission" date="2016-10" db="EMBL/GenBank/DDBJ databases">
        <authorList>
            <person name="Varghese N."/>
            <person name="Submissions S."/>
        </authorList>
    </citation>
    <scope>NUCLEOTIDE SEQUENCE [LARGE SCALE GENOMIC DNA]</scope>
    <source>
        <strain evidence="2">FP5</strain>
    </source>
</reference>
<evidence type="ECO:0000313" key="1">
    <source>
        <dbReference type="EMBL" id="SFF57348.1"/>
    </source>
</evidence>
<accession>A0A1I2JTB7</accession>
<name>A0A1I2JTB7_9BACI</name>
<dbReference type="Proteomes" id="UP000198897">
    <property type="component" value="Unassembled WGS sequence"/>
</dbReference>
<dbReference type="OrthoDB" id="2964766at2"/>
<organism evidence="1 2">
    <name type="scientific">Halobacillus alkaliphilus</name>
    <dbReference type="NCBI Taxonomy" id="396056"/>
    <lineage>
        <taxon>Bacteria</taxon>
        <taxon>Bacillati</taxon>
        <taxon>Bacillota</taxon>
        <taxon>Bacilli</taxon>
        <taxon>Bacillales</taxon>
        <taxon>Bacillaceae</taxon>
        <taxon>Halobacillus</taxon>
    </lineage>
</organism>
<dbReference type="RefSeq" id="WP_089749543.1">
    <property type="nucleotide sequence ID" value="NZ_FOOG01000002.1"/>
</dbReference>
<dbReference type="AlphaFoldDB" id="A0A1I2JTB7"/>
<dbReference type="EMBL" id="FOOG01000002">
    <property type="protein sequence ID" value="SFF57348.1"/>
    <property type="molecule type" value="Genomic_DNA"/>
</dbReference>
<keyword evidence="2" id="KW-1185">Reference proteome</keyword>
<protein>
    <submittedName>
        <fullName evidence="1">Uncharacterized protein</fullName>
    </submittedName>
</protein>
<proteinExistence type="predicted"/>
<gene>
    <name evidence="1" type="ORF">SAMN05216353_10256</name>
</gene>
<evidence type="ECO:0000313" key="2">
    <source>
        <dbReference type="Proteomes" id="UP000198897"/>
    </source>
</evidence>
<sequence length="188" mass="21998">MKVSIIGEDHLPEEDLAKHMYRSLKPSLKWNRQLNEESLNRGIVKKEKVYHPMWTVKLLVIADRKPFPPKKKPNMAFVDALSGYRGLFTSVPPITAREVSQANVQRADITKQELLDKYVIDVQDKQINRSYILKKPRYEIKEAELVYLPLWRVEVDTDFLSKTFVINGNTGEPEDLLYKLRETGEWKL</sequence>